<feature type="compositionally biased region" description="Basic and acidic residues" evidence="2">
    <location>
        <begin position="33"/>
        <end position="52"/>
    </location>
</feature>
<organism evidence="3 4">
    <name type="scientific">Fusarium avenaceum</name>
    <dbReference type="NCBI Taxonomy" id="40199"/>
    <lineage>
        <taxon>Eukaryota</taxon>
        <taxon>Fungi</taxon>
        <taxon>Dikarya</taxon>
        <taxon>Ascomycota</taxon>
        <taxon>Pezizomycotina</taxon>
        <taxon>Sordariomycetes</taxon>
        <taxon>Hypocreomycetidae</taxon>
        <taxon>Hypocreales</taxon>
        <taxon>Nectriaceae</taxon>
        <taxon>Fusarium</taxon>
        <taxon>Fusarium tricinctum species complex</taxon>
    </lineage>
</organism>
<dbReference type="EMBL" id="JAGPUO010000010">
    <property type="protein sequence ID" value="KAG5660111.1"/>
    <property type="molecule type" value="Genomic_DNA"/>
</dbReference>
<evidence type="ECO:0000313" key="4">
    <source>
        <dbReference type="Proteomes" id="UP000782241"/>
    </source>
</evidence>
<sequence length="383" mass="43842">MGSGPDKPSSPVAAAPCHTPPPVTSLSGQEENPDAHTPKSPEGQDRPEEEHAPLQVDEDELPGNDADSTYGSDRDSTYTASVTSSIYDYQYENGRRYHAFREGQYVLPNDDQEQQRLDLQHHIWRLLLGGALYTAPLPPSSDQNEFRILDLGCGTGIWAIEMADDFPNAAVSGVDLSPIQPDWVPSNCHFHVDDYEDEWTYRENEKFDYIHGRALSGTSSDWPLFYKNVLENLKPGGYVEMQEYDAWIFSDDDSCDRAPWTMEWVNKLDEASKMFGKQINVGRYHKQWMIDAGFEDVQERIFRIPIGPWAKDATLKELGKFELTHMQMSVESHTPALFTRVWNYSHDQCMILMEGVKREFRSRDLRLITSYRFLTGRKPMQAS</sequence>
<evidence type="ECO:0000313" key="3">
    <source>
        <dbReference type="EMBL" id="KAG5660111.1"/>
    </source>
</evidence>
<name>A0A9P7H0H0_9HYPO</name>
<proteinExistence type="inferred from homology"/>
<evidence type="ECO:0000256" key="2">
    <source>
        <dbReference type="SAM" id="MobiDB-lite"/>
    </source>
</evidence>
<evidence type="ECO:0000256" key="1">
    <source>
        <dbReference type="ARBA" id="ARBA00038158"/>
    </source>
</evidence>
<dbReference type="Proteomes" id="UP000782241">
    <property type="component" value="Unassembled WGS sequence"/>
</dbReference>
<dbReference type="PANTHER" id="PTHR43591">
    <property type="entry name" value="METHYLTRANSFERASE"/>
    <property type="match status" value="1"/>
</dbReference>
<evidence type="ECO:0008006" key="5">
    <source>
        <dbReference type="Google" id="ProtNLM"/>
    </source>
</evidence>
<feature type="region of interest" description="Disordered" evidence="2">
    <location>
        <begin position="1"/>
        <end position="77"/>
    </location>
</feature>
<comment type="caution">
    <text evidence="3">The sequence shown here is derived from an EMBL/GenBank/DDBJ whole genome shotgun (WGS) entry which is preliminary data.</text>
</comment>
<dbReference type="CDD" id="cd02440">
    <property type="entry name" value="AdoMet_MTases"/>
    <property type="match status" value="1"/>
</dbReference>
<dbReference type="Gene3D" id="3.40.50.150">
    <property type="entry name" value="Vaccinia Virus protein VP39"/>
    <property type="match status" value="1"/>
</dbReference>
<comment type="similarity">
    <text evidence="1">Belongs to the methyltransferase superfamily. LaeA methyltransferase family.</text>
</comment>
<gene>
    <name evidence="3" type="ORF">KAF25_003633</name>
</gene>
<accession>A0A9P7H0H0</accession>
<reference evidence="3" key="1">
    <citation type="submission" date="2021-04" db="EMBL/GenBank/DDBJ databases">
        <title>Draft genome of Fusarium avenaceum strain F156N33, isolated from an atmospheric sample in Virginia.</title>
        <authorList>
            <person name="Yang S."/>
            <person name="Vinatzer B.A."/>
            <person name="Coleman J."/>
        </authorList>
    </citation>
    <scope>NUCLEOTIDE SEQUENCE</scope>
    <source>
        <strain evidence="3">F156N33</strain>
    </source>
</reference>
<dbReference type="GO" id="GO:0008168">
    <property type="term" value="F:methyltransferase activity"/>
    <property type="evidence" value="ECO:0007669"/>
    <property type="project" value="TreeGrafter"/>
</dbReference>
<dbReference type="SUPFAM" id="SSF53335">
    <property type="entry name" value="S-adenosyl-L-methionine-dependent methyltransferases"/>
    <property type="match status" value="1"/>
</dbReference>
<dbReference type="PANTHER" id="PTHR43591:SF10">
    <property type="entry name" value="ABC TRANSMEMBRANE TYPE-1 DOMAIN-CONTAINING PROTEIN-RELATED"/>
    <property type="match status" value="1"/>
</dbReference>
<dbReference type="AlphaFoldDB" id="A0A9P7H0H0"/>
<dbReference type="InterPro" id="IPR029063">
    <property type="entry name" value="SAM-dependent_MTases_sf"/>
</dbReference>
<protein>
    <recommendedName>
        <fullName evidence="5">Methyltransferase</fullName>
    </recommendedName>
</protein>
<keyword evidence="4" id="KW-1185">Reference proteome</keyword>
<feature type="compositionally biased region" description="Polar residues" evidence="2">
    <location>
        <begin position="66"/>
        <end position="77"/>
    </location>
</feature>
<dbReference type="Pfam" id="PF13489">
    <property type="entry name" value="Methyltransf_23"/>
    <property type="match status" value="1"/>
</dbReference>